<sequence>MDRSQSGPYLTRELHRYINACRFTYVKDLSAFCRLLGDDVRLRLIRLLGKEQLNVKELTAILGIAQSGVSRHLGLLRKSGLVEERREGGFAYYSLRPDGAGHARPMWEALEASLPMAEDPELKADDARLLEVLRMRKEDFQAHGSSAGQLVPGRSWAAWSRALGHLLPPLVVVDAGCGEGYLSLEAARWAEQVIAIDSSRDVLKRARQLARKRGVTNITWREGRIEELPLEDASVDVVLLSQALHHVPKPDLALCEAVRALKPGGTVLVLELRAHGQDWVRERLGDRWLGFRDESLEDWLFRAGLEDVRVEVGARLKGDPFTVLVASGHKAGGARRGRTGAAPSARGSVR</sequence>
<keyword evidence="4" id="KW-1185">Reference proteome</keyword>
<dbReference type="AlphaFoldDB" id="A0A143PPK9"/>
<dbReference type="OrthoDB" id="7365827at2"/>
<keyword evidence="3" id="KW-0808">Transferase</keyword>
<dbReference type="EMBL" id="CP015136">
    <property type="protein sequence ID" value="AMY10361.1"/>
    <property type="molecule type" value="Genomic_DNA"/>
</dbReference>
<dbReference type="STRING" id="1855912.LuPra_03591"/>
<protein>
    <submittedName>
        <fullName evidence="3">Putative methyltransferase YcgJ</fullName>
        <ecNumber evidence="3">2.1.1.-</ecNumber>
    </submittedName>
</protein>
<proteinExistence type="predicted"/>
<evidence type="ECO:0000256" key="1">
    <source>
        <dbReference type="SAM" id="MobiDB-lite"/>
    </source>
</evidence>
<reference evidence="4" key="2">
    <citation type="submission" date="2016-04" db="EMBL/GenBank/DDBJ databases">
        <title>First Complete Genome Sequence of a Subdivision 6 Acidobacterium.</title>
        <authorList>
            <person name="Huang S."/>
            <person name="Vieira S."/>
            <person name="Bunk B."/>
            <person name="Riedel T."/>
            <person name="Sproeer C."/>
            <person name="Overmann J."/>
        </authorList>
    </citation>
    <scope>NUCLEOTIDE SEQUENCE [LARGE SCALE GENOMIC DNA]</scope>
    <source>
        <strain evidence="4">DSM 100886 HEG_-6_39</strain>
    </source>
</reference>
<dbReference type="NCBIfam" id="NF033788">
    <property type="entry name" value="HTH_metalloreg"/>
    <property type="match status" value="1"/>
</dbReference>
<dbReference type="PROSITE" id="PS50987">
    <property type="entry name" value="HTH_ARSR_2"/>
    <property type="match status" value="1"/>
</dbReference>
<dbReference type="GO" id="GO:0003700">
    <property type="term" value="F:DNA-binding transcription factor activity"/>
    <property type="evidence" value="ECO:0007669"/>
    <property type="project" value="InterPro"/>
</dbReference>
<dbReference type="CDD" id="cd02440">
    <property type="entry name" value="AdoMet_MTases"/>
    <property type="match status" value="1"/>
</dbReference>
<organism evidence="3 4">
    <name type="scientific">Luteitalea pratensis</name>
    <dbReference type="NCBI Taxonomy" id="1855912"/>
    <lineage>
        <taxon>Bacteria</taxon>
        <taxon>Pseudomonadati</taxon>
        <taxon>Acidobacteriota</taxon>
        <taxon>Vicinamibacteria</taxon>
        <taxon>Vicinamibacterales</taxon>
        <taxon>Vicinamibacteraceae</taxon>
        <taxon>Luteitalea</taxon>
    </lineage>
</organism>
<dbReference type="InterPro" id="IPR036390">
    <property type="entry name" value="WH_DNA-bd_sf"/>
</dbReference>
<dbReference type="SMART" id="SM00418">
    <property type="entry name" value="HTH_ARSR"/>
    <property type="match status" value="1"/>
</dbReference>
<dbReference type="InterPro" id="IPR011991">
    <property type="entry name" value="ArsR-like_HTH"/>
</dbReference>
<dbReference type="Proteomes" id="UP000076079">
    <property type="component" value="Chromosome"/>
</dbReference>
<dbReference type="CDD" id="cd00090">
    <property type="entry name" value="HTH_ARSR"/>
    <property type="match status" value="1"/>
</dbReference>
<reference evidence="3 4" key="1">
    <citation type="journal article" date="2016" name="Genome Announc.">
        <title>First Complete Genome Sequence of a Subdivision 6 Acidobacterium Strain.</title>
        <authorList>
            <person name="Huang S."/>
            <person name="Vieira S."/>
            <person name="Bunk B."/>
            <person name="Riedel T."/>
            <person name="Sproer C."/>
            <person name="Overmann J."/>
        </authorList>
    </citation>
    <scope>NUCLEOTIDE SEQUENCE [LARGE SCALE GENOMIC DNA]</scope>
    <source>
        <strain evidence="4">DSM 100886 HEG_-6_39</strain>
    </source>
</reference>
<dbReference type="InterPro" id="IPR029063">
    <property type="entry name" value="SAM-dependent_MTases_sf"/>
</dbReference>
<dbReference type="GO" id="GO:0008757">
    <property type="term" value="F:S-adenosylmethionine-dependent methyltransferase activity"/>
    <property type="evidence" value="ECO:0007669"/>
    <property type="project" value="InterPro"/>
</dbReference>
<feature type="region of interest" description="Disordered" evidence="1">
    <location>
        <begin position="331"/>
        <end position="350"/>
    </location>
</feature>
<evidence type="ECO:0000313" key="4">
    <source>
        <dbReference type="Proteomes" id="UP000076079"/>
    </source>
</evidence>
<gene>
    <name evidence="3" type="primary">ycgJ_4</name>
    <name evidence="3" type="ORF">LuPra_03591</name>
</gene>
<dbReference type="KEGG" id="abac:LuPra_03591"/>
<dbReference type="Gene3D" id="3.40.50.150">
    <property type="entry name" value="Vaccinia Virus protein VP39"/>
    <property type="match status" value="1"/>
</dbReference>
<dbReference type="InterPro" id="IPR013216">
    <property type="entry name" value="Methyltransf_11"/>
</dbReference>
<dbReference type="InterPro" id="IPR001845">
    <property type="entry name" value="HTH_ArsR_DNA-bd_dom"/>
</dbReference>
<feature type="domain" description="HTH arsR-type" evidence="2">
    <location>
        <begin position="21"/>
        <end position="118"/>
    </location>
</feature>
<dbReference type="GO" id="GO:0032259">
    <property type="term" value="P:methylation"/>
    <property type="evidence" value="ECO:0007669"/>
    <property type="project" value="UniProtKB-KW"/>
</dbReference>
<dbReference type="EC" id="2.1.1.-" evidence="3"/>
<dbReference type="Pfam" id="PF12840">
    <property type="entry name" value="HTH_20"/>
    <property type="match status" value="1"/>
</dbReference>
<dbReference type="PANTHER" id="PTHR43591">
    <property type="entry name" value="METHYLTRANSFERASE"/>
    <property type="match status" value="1"/>
</dbReference>
<name>A0A143PPK9_LUTPR</name>
<evidence type="ECO:0000313" key="3">
    <source>
        <dbReference type="EMBL" id="AMY10361.1"/>
    </source>
</evidence>
<dbReference type="Gene3D" id="1.10.10.10">
    <property type="entry name" value="Winged helix-like DNA-binding domain superfamily/Winged helix DNA-binding domain"/>
    <property type="match status" value="1"/>
</dbReference>
<dbReference type="SUPFAM" id="SSF53335">
    <property type="entry name" value="S-adenosyl-L-methionine-dependent methyltransferases"/>
    <property type="match status" value="1"/>
</dbReference>
<dbReference type="Pfam" id="PF08241">
    <property type="entry name" value="Methyltransf_11"/>
    <property type="match status" value="1"/>
</dbReference>
<accession>A0A143PPK9</accession>
<keyword evidence="3" id="KW-0489">Methyltransferase</keyword>
<dbReference type="PRINTS" id="PR00778">
    <property type="entry name" value="HTHARSR"/>
</dbReference>
<evidence type="ECO:0000259" key="2">
    <source>
        <dbReference type="PROSITE" id="PS50987"/>
    </source>
</evidence>
<feature type="compositionally biased region" description="Low complexity" evidence="1">
    <location>
        <begin position="339"/>
        <end position="350"/>
    </location>
</feature>
<dbReference type="InterPro" id="IPR036388">
    <property type="entry name" value="WH-like_DNA-bd_sf"/>
</dbReference>
<dbReference type="SUPFAM" id="SSF46785">
    <property type="entry name" value="Winged helix' DNA-binding domain"/>
    <property type="match status" value="1"/>
</dbReference>